<evidence type="ECO:0000256" key="6">
    <source>
        <dbReference type="SAM" id="MobiDB-lite"/>
    </source>
</evidence>
<evidence type="ECO:0000256" key="5">
    <source>
        <dbReference type="ARBA" id="ARBA00023163"/>
    </source>
</evidence>
<dbReference type="Gene3D" id="1.10.1740.10">
    <property type="match status" value="1"/>
</dbReference>
<feature type="region of interest" description="Disordered" evidence="6">
    <location>
        <begin position="105"/>
        <end position="127"/>
    </location>
</feature>
<sequence length="184" mass="20565">MPMDRMLQECLEGQKRAWDSFVDRYAPVIFAAVGRALRAHGGGRPYLSAEDAAQDVFVRLIKDDLRLLRTYDPARSSLPTWLTIVARSTTIDSLRRRRLRTVPLDDAPPLVAPPEAPPASLPTGELPADILTPRQRLVLTLIYDREMAVPAAAAMLGVSEQTVRSTKHKAIQRLRQYYGEDDSS</sequence>
<dbReference type="InterPro" id="IPR007627">
    <property type="entry name" value="RNA_pol_sigma70_r2"/>
</dbReference>
<evidence type="ECO:0000256" key="4">
    <source>
        <dbReference type="ARBA" id="ARBA00023125"/>
    </source>
</evidence>
<evidence type="ECO:0000259" key="8">
    <source>
        <dbReference type="Pfam" id="PF04545"/>
    </source>
</evidence>
<dbReference type="AlphaFoldDB" id="A0A0F8XPD1"/>
<accession>A0A0F8XPD1</accession>
<dbReference type="SUPFAM" id="SSF88946">
    <property type="entry name" value="Sigma2 domain of RNA polymerase sigma factors"/>
    <property type="match status" value="1"/>
</dbReference>
<keyword evidence="4" id="KW-0238">DNA-binding</keyword>
<organism evidence="9">
    <name type="scientific">marine sediment metagenome</name>
    <dbReference type="NCBI Taxonomy" id="412755"/>
    <lineage>
        <taxon>unclassified sequences</taxon>
        <taxon>metagenomes</taxon>
        <taxon>ecological metagenomes</taxon>
    </lineage>
</organism>
<dbReference type="InterPro" id="IPR039425">
    <property type="entry name" value="RNA_pol_sigma-70-like"/>
</dbReference>
<dbReference type="CDD" id="cd06171">
    <property type="entry name" value="Sigma70_r4"/>
    <property type="match status" value="1"/>
</dbReference>
<name>A0A0F8XPD1_9ZZZZ</name>
<gene>
    <name evidence="9" type="ORF">LCGC14_2919620</name>
</gene>
<dbReference type="SUPFAM" id="SSF88659">
    <property type="entry name" value="Sigma3 and sigma4 domains of RNA polymerase sigma factors"/>
    <property type="match status" value="1"/>
</dbReference>
<reference evidence="9" key="1">
    <citation type="journal article" date="2015" name="Nature">
        <title>Complex archaea that bridge the gap between prokaryotes and eukaryotes.</title>
        <authorList>
            <person name="Spang A."/>
            <person name="Saw J.H."/>
            <person name="Jorgensen S.L."/>
            <person name="Zaremba-Niedzwiedzka K."/>
            <person name="Martijn J."/>
            <person name="Lind A.E."/>
            <person name="van Eijk R."/>
            <person name="Schleper C."/>
            <person name="Guy L."/>
            <person name="Ettema T.J."/>
        </authorList>
    </citation>
    <scope>NUCLEOTIDE SEQUENCE</scope>
</reference>
<evidence type="ECO:0008006" key="10">
    <source>
        <dbReference type="Google" id="ProtNLM"/>
    </source>
</evidence>
<feature type="domain" description="RNA polymerase sigma-70 region 2" evidence="7">
    <location>
        <begin position="22"/>
        <end position="98"/>
    </location>
</feature>
<keyword evidence="5" id="KW-0804">Transcription</keyword>
<dbReference type="EMBL" id="LAZR01057986">
    <property type="protein sequence ID" value="KKK70872.1"/>
    <property type="molecule type" value="Genomic_DNA"/>
</dbReference>
<dbReference type="InterPro" id="IPR036388">
    <property type="entry name" value="WH-like_DNA-bd_sf"/>
</dbReference>
<evidence type="ECO:0000313" key="9">
    <source>
        <dbReference type="EMBL" id="KKK70872.1"/>
    </source>
</evidence>
<evidence type="ECO:0000259" key="7">
    <source>
        <dbReference type="Pfam" id="PF04542"/>
    </source>
</evidence>
<dbReference type="PANTHER" id="PTHR43133:SF51">
    <property type="entry name" value="RNA POLYMERASE SIGMA FACTOR"/>
    <property type="match status" value="1"/>
</dbReference>
<dbReference type="InterPro" id="IPR013324">
    <property type="entry name" value="RNA_pol_sigma_r3/r4-like"/>
</dbReference>
<evidence type="ECO:0000256" key="1">
    <source>
        <dbReference type="ARBA" id="ARBA00010641"/>
    </source>
</evidence>
<dbReference type="Pfam" id="PF04542">
    <property type="entry name" value="Sigma70_r2"/>
    <property type="match status" value="1"/>
</dbReference>
<dbReference type="InterPro" id="IPR013325">
    <property type="entry name" value="RNA_pol_sigma_r2"/>
</dbReference>
<dbReference type="Gene3D" id="1.10.10.10">
    <property type="entry name" value="Winged helix-like DNA-binding domain superfamily/Winged helix DNA-binding domain"/>
    <property type="match status" value="1"/>
</dbReference>
<keyword evidence="2" id="KW-0805">Transcription regulation</keyword>
<dbReference type="GO" id="GO:0003677">
    <property type="term" value="F:DNA binding"/>
    <property type="evidence" value="ECO:0007669"/>
    <property type="project" value="UniProtKB-KW"/>
</dbReference>
<keyword evidence="3" id="KW-0731">Sigma factor</keyword>
<evidence type="ECO:0000256" key="3">
    <source>
        <dbReference type="ARBA" id="ARBA00023082"/>
    </source>
</evidence>
<evidence type="ECO:0000256" key="2">
    <source>
        <dbReference type="ARBA" id="ARBA00023015"/>
    </source>
</evidence>
<feature type="compositionally biased region" description="Pro residues" evidence="6">
    <location>
        <begin position="110"/>
        <end position="120"/>
    </location>
</feature>
<proteinExistence type="inferred from homology"/>
<dbReference type="InterPro" id="IPR007630">
    <property type="entry name" value="RNA_pol_sigma70_r4"/>
</dbReference>
<comment type="similarity">
    <text evidence="1">Belongs to the sigma-70 factor family. ECF subfamily.</text>
</comment>
<dbReference type="PANTHER" id="PTHR43133">
    <property type="entry name" value="RNA POLYMERASE ECF-TYPE SIGMA FACTO"/>
    <property type="match status" value="1"/>
</dbReference>
<dbReference type="GO" id="GO:0016987">
    <property type="term" value="F:sigma factor activity"/>
    <property type="evidence" value="ECO:0007669"/>
    <property type="project" value="UniProtKB-KW"/>
</dbReference>
<dbReference type="GO" id="GO:0006352">
    <property type="term" value="P:DNA-templated transcription initiation"/>
    <property type="evidence" value="ECO:0007669"/>
    <property type="project" value="InterPro"/>
</dbReference>
<protein>
    <recommendedName>
        <fullName evidence="10">RNA polymerase sigma-70 region 2 domain-containing protein</fullName>
    </recommendedName>
</protein>
<feature type="domain" description="RNA polymerase sigma-70 region 4" evidence="8">
    <location>
        <begin position="130"/>
        <end position="176"/>
    </location>
</feature>
<dbReference type="Pfam" id="PF04545">
    <property type="entry name" value="Sigma70_r4"/>
    <property type="match status" value="1"/>
</dbReference>
<comment type="caution">
    <text evidence="9">The sequence shown here is derived from an EMBL/GenBank/DDBJ whole genome shotgun (WGS) entry which is preliminary data.</text>
</comment>